<reference evidence="1" key="1">
    <citation type="submission" date="2019-07" db="EMBL/GenBank/DDBJ databases">
        <authorList>
            <person name="Dittberner H."/>
        </authorList>
    </citation>
    <scope>NUCLEOTIDE SEQUENCE [LARGE SCALE GENOMIC DNA]</scope>
</reference>
<evidence type="ECO:0000313" key="1">
    <source>
        <dbReference type="EMBL" id="VVB00420.1"/>
    </source>
</evidence>
<accession>A0A565BFP3</accession>
<gene>
    <name evidence="1" type="ORF">ANE_LOCUS10864</name>
</gene>
<sequence>MQDHDLVSINSITSFVINLLSNEPGHVTKGLGGIGLGAAQALYLGCGYAIGWTPIDLKVVVALNGWLPARKNFNNNLGTIIGALWLQFLKNLDYNVPTTSIRLDFQST</sequence>
<proteinExistence type="predicted"/>
<comment type="caution">
    <text evidence="1">The sequence shown here is derived from an EMBL/GenBank/DDBJ whole genome shotgun (WGS) entry which is preliminary data.</text>
</comment>
<dbReference type="AlphaFoldDB" id="A0A565BFP3"/>
<organism evidence="1 2">
    <name type="scientific">Arabis nemorensis</name>
    <dbReference type="NCBI Taxonomy" id="586526"/>
    <lineage>
        <taxon>Eukaryota</taxon>
        <taxon>Viridiplantae</taxon>
        <taxon>Streptophyta</taxon>
        <taxon>Embryophyta</taxon>
        <taxon>Tracheophyta</taxon>
        <taxon>Spermatophyta</taxon>
        <taxon>Magnoliopsida</taxon>
        <taxon>eudicotyledons</taxon>
        <taxon>Gunneridae</taxon>
        <taxon>Pentapetalae</taxon>
        <taxon>rosids</taxon>
        <taxon>malvids</taxon>
        <taxon>Brassicales</taxon>
        <taxon>Brassicaceae</taxon>
        <taxon>Arabideae</taxon>
        <taxon>Arabis</taxon>
    </lineage>
</organism>
<dbReference type="Proteomes" id="UP000489600">
    <property type="component" value="Unassembled WGS sequence"/>
</dbReference>
<evidence type="ECO:0000313" key="2">
    <source>
        <dbReference type="Proteomes" id="UP000489600"/>
    </source>
</evidence>
<dbReference type="EMBL" id="CABITT030000004">
    <property type="protein sequence ID" value="VVB00420.1"/>
    <property type="molecule type" value="Genomic_DNA"/>
</dbReference>
<keyword evidence="2" id="KW-1185">Reference proteome</keyword>
<protein>
    <submittedName>
        <fullName evidence="1">Uncharacterized protein</fullName>
    </submittedName>
</protein>
<name>A0A565BFP3_9BRAS</name>
<dbReference type="PANTHER" id="PTHR46234">
    <property type="entry name" value="ALPHA/BETA-HYDROLASES SUPERFAMILY PROTEIN"/>
    <property type="match status" value="1"/>
</dbReference>